<dbReference type="SUPFAM" id="SSF52540">
    <property type="entry name" value="P-loop containing nucleoside triphosphate hydrolases"/>
    <property type="match status" value="1"/>
</dbReference>
<accession>A0A1T4X5Q5</accession>
<dbReference type="Gene3D" id="3.40.50.300">
    <property type="entry name" value="P-loop containing nucleotide triphosphate hydrolases"/>
    <property type="match status" value="1"/>
</dbReference>
<feature type="domain" description="NACHT" evidence="1">
    <location>
        <begin position="171"/>
        <end position="341"/>
    </location>
</feature>
<name>A0A1T4X5Q5_9BACT</name>
<gene>
    <name evidence="2" type="ORF">SAMN02745166_00990</name>
</gene>
<dbReference type="OrthoDB" id="473122at2"/>
<dbReference type="Proteomes" id="UP000190774">
    <property type="component" value="Unassembled WGS sequence"/>
</dbReference>
<sequence length="782" mass="88205">MIQANQILEFTDVAKLLNYSRSTNIDLDPKESGFNWARYAGKNTLRGVDYPFNVIYLKSSASNADLAEAISCAKRVQNPELVHAASLKLVELKRASKEGLKVLDTKAYLASFIHDELSGYTEHLKEEKPSHYIDPNIKTPSGFNKKTPNPLLNFLLDPHLGAGYSDGTVAVVLAEAGQGKTYMCKHLASTILERGSDVIPILIDSSQWKNMPVADQRSLSKTILNCLHHYGCPVPWLTSHEDEFIAIALKLDLFKIIFDGFDEYLLSNRDVAQEEDVIDAIRNLAEETGARIIITSRTSYWHASIDSQIDQRMRESTSCLFYEMVPFEETHANNYFLKRFGSNDRLVSSADKLFRNLAASARDLVGRGFILNLIADVVGSSDGKSFATILASSNAIDWLIRELCQRDRHRQELPFNSEQQFSILRMFAEEIASGASPDSELLELCMEVVQPVLDRGSRQKAVQSMTSHPILQMDGSSRKWYFREEQVRTYLLAHFLANEQQTSRVARWVLTPGEQQDLIQTVVEILTLETIASPTDSIKTLIDALKIHCSGRFAASLAFAAVEKITPKGKSHLERTECLVELCGSPIKDFEFSGTISSFNFENVSFIKCKFDHATFINCEFDAKTEFAECSFRGGIAPIRCNGLGESIFLDSTSFDPFAQMWIDQVRVNAGKRQYSESDLRNDIGILLERFLNKGRVMLRTVQKSNLTRGAIRSSKYADQIIEEFRKMLLEEHHLSGVSETAYNIRQEFKNDVIFFGQNNSFVGQINKLFITLKNKLLNTLN</sequence>
<evidence type="ECO:0000259" key="1">
    <source>
        <dbReference type="Pfam" id="PF05729"/>
    </source>
</evidence>
<keyword evidence="3" id="KW-1185">Reference proteome</keyword>
<dbReference type="EMBL" id="FUYE01000003">
    <property type="protein sequence ID" value="SKA84211.1"/>
    <property type="molecule type" value="Genomic_DNA"/>
</dbReference>
<dbReference type="RefSeq" id="WP_078812206.1">
    <property type="nucleotide sequence ID" value="NZ_FUYE01000003.1"/>
</dbReference>
<reference evidence="3" key="1">
    <citation type="submission" date="2017-02" db="EMBL/GenBank/DDBJ databases">
        <authorList>
            <person name="Varghese N."/>
            <person name="Submissions S."/>
        </authorList>
    </citation>
    <scope>NUCLEOTIDE SEQUENCE [LARGE SCALE GENOMIC DNA]</scope>
    <source>
        <strain evidence="3">ATCC 700200</strain>
    </source>
</reference>
<dbReference type="AlphaFoldDB" id="A0A1T4X5Q5"/>
<evidence type="ECO:0000313" key="3">
    <source>
        <dbReference type="Proteomes" id="UP000190774"/>
    </source>
</evidence>
<evidence type="ECO:0000313" key="2">
    <source>
        <dbReference type="EMBL" id="SKA84211.1"/>
    </source>
</evidence>
<dbReference type="Pfam" id="PF05729">
    <property type="entry name" value="NACHT"/>
    <property type="match status" value="1"/>
</dbReference>
<protein>
    <submittedName>
        <fullName evidence="2">NACHT domain-containing protein</fullName>
    </submittedName>
</protein>
<dbReference type="InterPro" id="IPR027417">
    <property type="entry name" value="P-loop_NTPase"/>
</dbReference>
<dbReference type="STRING" id="48467.SAMN02745166_00990"/>
<organism evidence="2 3">
    <name type="scientific">Prosthecobacter debontii</name>
    <dbReference type="NCBI Taxonomy" id="48467"/>
    <lineage>
        <taxon>Bacteria</taxon>
        <taxon>Pseudomonadati</taxon>
        <taxon>Verrucomicrobiota</taxon>
        <taxon>Verrucomicrobiia</taxon>
        <taxon>Verrucomicrobiales</taxon>
        <taxon>Verrucomicrobiaceae</taxon>
        <taxon>Prosthecobacter</taxon>
    </lineage>
</organism>
<dbReference type="InterPro" id="IPR007111">
    <property type="entry name" value="NACHT_NTPase"/>
</dbReference>
<proteinExistence type="predicted"/>